<dbReference type="InterPro" id="IPR050317">
    <property type="entry name" value="Plant_Fungal_Acyltransferase"/>
</dbReference>
<keyword evidence="2" id="KW-0012">Acyltransferase</keyword>
<dbReference type="EC" id="2.3.1.133" evidence="2"/>
<comment type="similarity">
    <text evidence="1">Belongs to the plant acyltransferase family.</text>
</comment>
<dbReference type="PANTHER" id="PTHR31642:SF259">
    <property type="entry name" value="PROTEIN ECERIFERUM 2"/>
    <property type="match status" value="1"/>
</dbReference>
<dbReference type="AlphaFoldDB" id="A0A2P6PG26"/>
<accession>A0A2P6PG26</accession>
<dbReference type="STRING" id="74649.A0A2P6PG26"/>
<protein>
    <submittedName>
        <fullName evidence="2">Putative shikimate O-hydroxycinnamoyltransferase</fullName>
        <ecNumber evidence="2">2.3.1.133</ecNumber>
    </submittedName>
</protein>
<dbReference type="PANTHER" id="PTHR31642">
    <property type="entry name" value="TRICHOTHECENE 3-O-ACETYLTRANSFERASE"/>
    <property type="match status" value="1"/>
</dbReference>
<evidence type="ECO:0000313" key="3">
    <source>
        <dbReference type="Proteomes" id="UP000238479"/>
    </source>
</evidence>
<dbReference type="EMBL" id="PDCK01000045">
    <property type="protein sequence ID" value="PRQ20848.1"/>
    <property type="molecule type" value="Genomic_DNA"/>
</dbReference>
<evidence type="ECO:0000256" key="1">
    <source>
        <dbReference type="ARBA" id="ARBA00009861"/>
    </source>
</evidence>
<sequence>MALSGLDAYNLHFVYVVSHSPFLTFCSKKVKMVAASTKNIHRLKSSMRLSSVVPGKVTGRKVHELTNMDLAMKLHYIKGVYFFNGDAVEGLTVFDLKKPMFIHFLPLYFVAFGRIRRSETGRPFITCNDGGVRIVEARCDETVDEWLAMAVEDDSTFDGLAYNRALGETGLDFSPLVFIQFTWFKCGGMSVGISWANVLGDAFSASTFINHWGKAMAGLVPHKSLHEPDRPAKSEPPLSVLPNLIPDSVKRVDSIGDLWFTPNNCKMKTHTFHVQVEKINHFLSNQRSKVSAFEVLSAIIWKALSKIKEDPEETRMVTLCTNKFHETEFEFPSNGMVWSTVKADFWVAEAEVSELVELILNKREDENGMIEEMMGNNESGEKSTDFIIYGAKLTFVNLEEIEIYGLELRGQKPVYANYSIDGVGDEGVVLVLPGPKCGKEGDGVNGDRSVTVVMPENQLAQLKVELKRNWSIA</sequence>
<evidence type="ECO:0000313" key="2">
    <source>
        <dbReference type="EMBL" id="PRQ20848.1"/>
    </source>
</evidence>
<dbReference type="InterPro" id="IPR023213">
    <property type="entry name" value="CAT-like_dom_sf"/>
</dbReference>
<dbReference type="Gene3D" id="3.30.559.10">
    <property type="entry name" value="Chloramphenicol acetyltransferase-like domain"/>
    <property type="match status" value="2"/>
</dbReference>
<comment type="caution">
    <text evidence="2">The sequence shown here is derived from an EMBL/GenBank/DDBJ whole genome shotgun (WGS) entry which is preliminary data.</text>
</comment>
<dbReference type="Gramene" id="PRQ20848">
    <property type="protein sequence ID" value="PRQ20848"/>
    <property type="gene ID" value="RchiOBHm_Chr7g0232591"/>
</dbReference>
<gene>
    <name evidence="2" type="ORF">RchiOBHm_Chr7g0232591</name>
</gene>
<dbReference type="Proteomes" id="UP000238479">
    <property type="component" value="Chromosome 7"/>
</dbReference>
<keyword evidence="3" id="KW-1185">Reference proteome</keyword>
<name>A0A2P6PG26_ROSCH</name>
<keyword evidence="2" id="KW-0808">Transferase</keyword>
<reference evidence="2 3" key="1">
    <citation type="journal article" date="2018" name="Nat. Genet.">
        <title>The Rosa genome provides new insights in the design of modern roses.</title>
        <authorList>
            <person name="Bendahmane M."/>
        </authorList>
    </citation>
    <scope>NUCLEOTIDE SEQUENCE [LARGE SCALE GENOMIC DNA]</scope>
    <source>
        <strain evidence="3">cv. Old Blush</strain>
    </source>
</reference>
<proteinExistence type="inferred from homology"/>
<organism evidence="2 3">
    <name type="scientific">Rosa chinensis</name>
    <name type="common">China rose</name>
    <dbReference type="NCBI Taxonomy" id="74649"/>
    <lineage>
        <taxon>Eukaryota</taxon>
        <taxon>Viridiplantae</taxon>
        <taxon>Streptophyta</taxon>
        <taxon>Embryophyta</taxon>
        <taxon>Tracheophyta</taxon>
        <taxon>Spermatophyta</taxon>
        <taxon>Magnoliopsida</taxon>
        <taxon>eudicotyledons</taxon>
        <taxon>Gunneridae</taxon>
        <taxon>Pentapetalae</taxon>
        <taxon>rosids</taxon>
        <taxon>fabids</taxon>
        <taxon>Rosales</taxon>
        <taxon>Rosaceae</taxon>
        <taxon>Rosoideae</taxon>
        <taxon>Rosoideae incertae sedis</taxon>
        <taxon>Rosa</taxon>
    </lineage>
</organism>
<dbReference type="OMA" id="KFHETEF"/>
<dbReference type="Pfam" id="PF02458">
    <property type="entry name" value="Transferase"/>
    <property type="match status" value="1"/>
</dbReference>
<dbReference type="GO" id="GO:0047172">
    <property type="term" value="F:shikimate O-hydroxycinnamoyltransferase activity"/>
    <property type="evidence" value="ECO:0007669"/>
    <property type="project" value="UniProtKB-EC"/>
</dbReference>